<dbReference type="GO" id="GO:0004252">
    <property type="term" value="F:serine-type endopeptidase activity"/>
    <property type="evidence" value="ECO:0007669"/>
    <property type="project" value="InterPro"/>
</dbReference>
<dbReference type="GO" id="GO:0006508">
    <property type="term" value="P:proteolysis"/>
    <property type="evidence" value="ECO:0007669"/>
    <property type="project" value="InterPro"/>
</dbReference>
<accession>A0A0V0YBK1</accession>
<comment type="caution">
    <text evidence="2">The sequence shown here is derived from an EMBL/GenBank/DDBJ whole genome shotgun (WGS) entry which is preliminary data.</text>
</comment>
<protein>
    <submittedName>
        <fullName evidence="2">Chymotrypsin-like elastase family member 1</fullName>
    </submittedName>
</protein>
<evidence type="ECO:0000313" key="2">
    <source>
        <dbReference type="EMBL" id="KRX97388.1"/>
    </source>
</evidence>
<proteinExistence type="predicted"/>
<feature type="non-terminal residue" evidence="2">
    <location>
        <position position="1"/>
    </location>
</feature>
<name>A0A0V0YBK1_TRIPS</name>
<evidence type="ECO:0000313" key="3">
    <source>
        <dbReference type="Proteomes" id="UP000054815"/>
    </source>
</evidence>
<gene>
    <name evidence="2" type="primary">CELA1</name>
    <name evidence="2" type="ORF">T4E_3689</name>
</gene>
<dbReference type="Proteomes" id="UP000054815">
    <property type="component" value="Unassembled WGS sequence"/>
</dbReference>
<dbReference type="InterPro" id="IPR043504">
    <property type="entry name" value="Peptidase_S1_PA_chymotrypsin"/>
</dbReference>
<sequence length="328" mass="37692">LQCGSINFLSRCHYYYYYYYYLMGCQSERKALFFNYSRVLCFSWLLFTSTMLYPTLDAFQCGFRFTSLVFHDHLLFFIFGEGSVGMYKDCIGTMMLTNESSVSGDLILTSKYCLDSGSMQNVKVLPSHFHANYVHVHGYGVRKIIAPAEKQSWKELQLPYNFALLQLSEMIPISSWVTPVCLPSADMLIPVTSPCFLPKTTYHMHSGFAHPFTFVRMPSFWCMARSKDIVITSGETFCAVLQVTSLQHYNHLLSEINTSLFEGAPLLCLYQNRFYQVGIFDWLKIFRSNTTRPIAVFSRVAAIVPLIEQAIVGNISNEYYSFMSSIDF</sequence>
<evidence type="ECO:0000259" key="1">
    <source>
        <dbReference type="Pfam" id="PF00089"/>
    </source>
</evidence>
<feature type="domain" description="Peptidase S1" evidence="1">
    <location>
        <begin position="102"/>
        <end position="207"/>
    </location>
</feature>
<organism evidence="2 3">
    <name type="scientific">Trichinella pseudospiralis</name>
    <name type="common">Parasitic roundworm</name>
    <dbReference type="NCBI Taxonomy" id="6337"/>
    <lineage>
        <taxon>Eukaryota</taxon>
        <taxon>Metazoa</taxon>
        <taxon>Ecdysozoa</taxon>
        <taxon>Nematoda</taxon>
        <taxon>Enoplea</taxon>
        <taxon>Dorylaimia</taxon>
        <taxon>Trichinellida</taxon>
        <taxon>Trichinellidae</taxon>
        <taxon>Trichinella</taxon>
    </lineage>
</organism>
<dbReference type="InterPro" id="IPR001254">
    <property type="entry name" value="Trypsin_dom"/>
</dbReference>
<dbReference type="EMBL" id="JYDU01000032">
    <property type="protein sequence ID" value="KRX97388.1"/>
    <property type="molecule type" value="Genomic_DNA"/>
</dbReference>
<dbReference type="InterPro" id="IPR009003">
    <property type="entry name" value="Peptidase_S1_PA"/>
</dbReference>
<dbReference type="SUPFAM" id="SSF50494">
    <property type="entry name" value="Trypsin-like serine proteases"/>
    <property type="match status" value="1"/>
</dbReference>
<dbReference type="Gene3D" id="2.40.10.10">
    <property type="entry name" value="Trypsin-like serine proteases"/>
    <property type="match status" value="1"/>
</dbReference>
<dbReference type="AlphaFoldDB" id="A0A0V0YBK1"/>
<reference evidence="2 3" key="1">
    <citation type="submission" date="2015-01" db="EMBL/GenBank/DDBJ databases">
        <title>Evolution of Trichinella species and genotypes.</title>
        <authorList>
            <person name="Korhonen P.K."/>
            <person name="Edoardo P."/>
            <person name="Giuseppe L.R."/>
            <person name="Gasser R.B."/>
        </authorList>
    </citation>
    <scope>NUCLEOTIDE SEQUENCE [LARGE SCALE GENOMIC DNA]</scope>
    <source>
        <strain evidence="2">ISS141</strain>
    </source>
</reference>
<dbReference type="Pfam" id="PF00089">
    <property type="entry name" value="Trypsin"/>
    <property type="match status" value="1"/>
</dbReference>